<feature type="transmembrane region" description="Helical" evidence="8">
    <location>
        <begin position="12"/>
        <end position="30"/>
    </location>
</feature>
<dbReference type="InterPro" id="IPR036259">
    <property type="entry name" value="MFS_trans_sf"/>
</dbReference>
<feature type="domain" description="Major facilitator superfamily associated" evidence="9">
    <location>
        <begin position="9"/>
        <end position="363"/>
    </location>
</feature>
<feature type="transmembrane region" description="Helical" evidence="8">
    <location>
        <begin position="241"/>
        <end position="260"/>
    </location>
</feature>
<name>A0ABS0GFZ3_9VIBR</name>
<comment type="subcellular location">
    <subcellularLocation>
        <location evidence="1">Cell inner membrane</location>
        <topology evidence="1">Multi-pass membrane protein</topology>
    </subcellularLocation>
</comment>
<evidence type="ECO:0000256" key="1">
    <source>
        <dbReference type="ARBA" id="ARBA00004429"/>
    </source>
</evidence>
<protein>
    <submittedName>
        <fullName evidence="10">3-phenylpropionate MFS transporter</fullName>
    </submittedName>
</protein>
<evidence type="ECO:0000256" key="8">
    <source>
        <dbReference type="SAM" id="Phobius"/>
    </source>
</evidence>
<reference evidence="10 11" key="1">
    <citation type="submission" date="2020-11" db="EMBL/GenBank/DDBJ databases">
        <title>Vibrio nitrifigilis sp. nov., a marine nitrogen-fixing bacterium isolated from the lagoon sediment of an islet inside an atoll.</title>
        <authorList>
            <person name="Wang L.-T."/>
            <person name="Shieh W.Y."/>
        </authorList>
    </citation>
    <scope>NUCLEOTIDE SEQUENCE [LARGE SCALE GENOMIC DNA]</scope>
    <source>
        <strain evidence="10 11">NFV-1</strain>
    </source>
</reference>
<feature type="transmembrane region" description="Helical" evidence="8">
    <location>
        <begin position="207"/>
        <end position="226"/>
    </location>
</feature>
<sequence>MKNTSPYGWISQYLFGFFFSYGVYLPFWALWFSSQGVSATDIGTLVGLGFATRCASNLLITPRIHKLSYILPALRWLSFLGTVAASLYFVAGGNFWIMAIVTVLFNLCMGPMMPLPDAMANYYAKLNILDYGSTRVWGSISFIVGSTLVGYLVTGWGSGWILYTAIFGFAATWMMSLRTPDPKPLDTEPANAAERPKLLHLLREWPVVKFLVLVALIQGSHAAYYSVSSLYWKQSGYSEDVIGYLWSLGVVAEVMLFALSKRIFAGWGVRTLFLISSVAVIVRWGITASTTALIPLVIVQLLHSLTYALAHLAAIRYIQQSAQSRMVALQSLYNALAQGLCIAIMTSFSGWGFQHFGANVFWVMSAMGVLSLLVRLELPRSQIQTSS</sequence>
<dbReference type="Proteomes" id="UP000597206">
    <property type="component" value="Unassembled WGS sequence"/>
</dbReference>
<keyword evidence="5 8" id="KW-0812">Transmembrane</keyword>
<dbReference type="InterPro" id="IPR024989">
    <property type="entry name" value="MFS_assoc_dom"/>
</dbReference>
<evidence type="ECO:0000256" key="3">
    <source>
        <dbReference type="ARBA" id="ARBA00022475"/>
    </source>
</evidence>
<keyword evidence="11" id="KW-1185">Reference proteome</keyword>
<dbReference type="PANTHER" id="PTHR23522">
    <property type="entry name" value="BLL5896 PROTEIN"/>
    <property type="match status" value="1"/>
</dbReference>
<keyword evidence="7 8" id="KW-0472">Membrane</keyword>
<feature type="transmembrane region" description="Helical" evidence="8">
    <location>
        <begin position="160"/>
        <end position="177"/>
    </location>
</feature>
<feature type="transmembrane region" description="Helical" evidence="8">
    <location>
        <begin position="42"/>
        <end position="60"/>
    </location>
</feature>
<feature type="transmembrane region" description="Helical" evidence="8">
    <location>
        <begin position="327"/>
        <end position="348"/>
    </location>
</feature>
<evidence type="ECO:0000256" key="2">
    <source>
        <dbReference type="ARBA" id="ARBA00022448"/>
    </source>
</evidence>
<accession>A0ABS0GFZ3</accession>
<keyword evidence="2" id="KW-0813">Transport</keyword>
<evidence type="ECO:0000259" key="9">
    <source>
        <dbReference type="Pfam" id="PF12832"/>
    </source>
</evidence>
<dbReference type="InterPro" id="IPR026032">
    <property type="entry name" value="HcaT-like"/>
</dbReference>
<evidence type="ECO:0000256" key="6">
    <source>
        <dbReference type="ARBA" id="ARBA00022989"/>
    </source>
</evidence>
<organism evidence="10 11">
    <name type="scientific">Vibrio nitrifigilis</name>
    <dbReference type="NCBI Taxonomy" id="2789781"/>
    <lineage>
        <taxon>Bacteria</taxon>
        <taxon>Pseudomonadati</taxon>
        <taxon>Pseudomonadota</taxon>
        <taxon>Gammaproteobacteria</taxon>
        <taxon>Vibrionales</taxon>
        <taxon>Vibrionaceae</taxon>
        <taxon>Vibrio</taxon>
    </lineage>
</organism>
<dbReference type="NCBIfam" id="NF037955">
    <property type="entry name" value="mfs"/>
    <property type="match status" value="1"/>
</dbReference>
<gene>
    <name evidence="10" type="ORF">I1A42_11935</name>
</gene>
<dbReference type="SUPFAM" id="SSF103473">
    <property type="entry name" value="MFS general substrate transporter"/>
    <property type="match status" value="1"/>
</dbReference>
<evidence type="ECO:0000256" key="5">
    <source>
        <dbReference type="ARBA" id="ARBA00022692"/>
    </source>
</evidence>
<dbReference type="PANTHER" id="PTHR23522:SF10">
    <property type="entry name" value="3-PHENYLPROPIONIC ACID TRANSPORTER-RELATED"/>
    <property type="match status" value="1"/>
</dbReference>
<feature type="transmembrane region" description="Helical" evidence="8">
    <location>
        <begin position="292"/>
        <end position="315"/>
    </location>
</feature>
<evidence type="ECO:0000313" key="11">
    <source>
        <dbReference type="Proteomes" id="UP000597206"/>
    </source>
</evidence>
<comment type="caution">
    <text evidence="10">The sequence shown here is derived from an EMBL/GenBank/DDBJ whole genome shotgun (WGS) entry which is preliminary data.</text>
</comment>
<dbReference type="PIRSF" id="PIRSF004925">
    <property type="entry name" value="HcaT"/>
    <property type="match status" value="1"/>
</dbReference>
<keyword evidence="3" id="KW-1003">Cell membrane</keyword>
<proteinExistence type="predicted"/>
<feature type="transmembrane region" description="Helical" evidence="8">
    <location>
        <begin position="136"/>
        <end position="154"/>
    </location>
</feature>
<evidence type="ECO:0000313" key="10">
    <source>
        <dbReference type="EMBL" id="MBF9001255.1"/>
    </source>
</evidence>
<feature type="transmembrane region" description="Helical" evidence="8">
    <location>
        <begin position="67"/>
        <end position="89"/>
    </location>
</feature>
<evidence type="ECO:0000256" key="4">
    <source>
        <dbReference type="ARBA" id="ARBA00022519"/>
    </source>
</evidence>
<feature type="transmembrane region" description="Helical" evidence="8">
    <location>
        <begin position="95"/>
        <end position="115"/>
    </location>
</feature>
<dbReference type="EMBL" id="JADPMR010000001">
    <property type="protein sequence ID" value="MBF9001255.1"/>
    <property type="molecule type" value="Genomic_DNA"/>
</dbReference>
<feature type="transmembrane region" description="Helical" evidence="8">
    <location>
        <begin position="360"/>
        <end position="378"/>
    </location>
</feature>
<dbReference type="RefSeq" id="WP_196123607.1">
    <property type="nucleotide sequence ID" value="NZ_JADPMR010000001.1"/>
</dbReference>
<dbReference type="Pfam" id="PF12832">
    <property type="entry name" value="MFS_1_like"/>
    <property type="match status" value="1"/>
</dbReference>
<feature type="transmembrane region" description="Helical" evidence="8">
    <location>
        <begin position="267"/>
        <end position="286"/>
    </location>
</feature>
<dbReference type="NCBIfam" id="NF008346">
    <property type="entry name" value="PRK11128.1"/>
    <property type="match status" value="1"/>
</dbReference>
<evidence type="ECO:0000256" key="7">
    <source>
        <dbReference type="ARBA" id="ARBA00023136"/>
    </source>
</evidence>
<dbReference type="Gene3D" id="1.20.1250.20">
    <property type="entry name" value="MFS general substrate transporter like domains"/>
    <property type="match status" value="2"/>
</dbReference>
<keyword evidence="6 8" id="KW-1133">Transmembrane helix</keyword>
<keyword evidence="4" id="KW-0997">Cell inner membrane</keyword>